<evidence type="ECO:0000313" key="4">
    <source>
        <dbReference type="EMBL" id="KAL0840045.1"/>
    </source>
</evidence>
<dbReference type="Proteomes" id="UP001549920">
    <property type="component" value="Unassembled WGS sequence"/>
</dbReference>
<proteinExistence type="predicted"/>
<dbReference type="AlphaFoldDB" id="A0ABD0TCX7"/>
<evidence type="ECO:0000259" key="3">
    <source>
        <dbReference type="PROSITE" id="PS50053"/>
    </source>
</evidence>
<dbReference type="Pfam" id="PF00240">
    <property type="entry name" value="ubiquitin"/>
    <property type="match status" value="1"/>
</dbReference>
<dbReference type="SUPFAM" id="SSF54236">
    <property type="entry name" value="Ubiquitin-like"/>
    <property type="match status" value="1"/>
</dbReference>
<dbReference type="InterPro" id="IPR029071">
    <property type="entry name" value="Ubiquitin-like_domsf"/>
</dbReference>
<evidence type="ECO:0000256" key="1">
    <source>
        <dbReference type="ARBA" id="ARBA00004514"/>
    </source>
</evidence>
<protein>
    <recommendedName>
        <fullName evidence="3">Ubiquitin-like domain-containing protein</fullName>
    </recommendedName>
</protein>
<comment type="subcellular location">
    <subcellularLocation>
        <location evidence="1">Cytoplasm</location>
        <location evidence="1">Cytosol</location>
    </subcellularLocation>
</comment>
<dbReference type="InterPro" id="IPR019954">
    <property type="entry name" value="Ubiquitin_CS"/>
</dbReference>
<sequence>MMKITIKKLQGGECTLEVLPTTCISEIKRQISEKLDIPVEEQKLLLLGRTLADEQTVQSYPTIKDGSKLNLVVKKPEGLYEASIKYFKKLGMSDAEAVNTAHRLIRIVQDKFNKLSWDDIDRLSMDCLLDERGCRPTLERDPDNEDMFSL</sequence>
<accession>A0ABD0TCX7</accession>
<organism evidence="4 7">
    <name type="scientific">Loxostege sticticalis</name>
    <name type="common">Beet webworm moth</name>
    <dbReference type="NCBI Taxonomy" id="481309"/>
    <lineage>
        <taxon>Eukaryota</taxon>
        <taxon>Metazoa</taxon>
        <taxon>Ecdysozoa</taxon>
        <taxon>Arthropoda</taxon>
        <taxon>Hexapoda</taxon>
        <taxon>Insecta</taxon>
        <taxon>Pterygota</taxon>
        <taxon>Neoptera</taxon>
        <taxon>Endopterygota</taxon>
        <taxon>Lepidoptera</taxon>
        <taxon>Glossata</taxon>
        <taxon>Ditrysia</taxon>
        <taxon>Pyraloidea</taxon>
        <taxon>Crambidae</taxon>
        <taxon>Pyraustinae</taxon>
        <taxon>Loxostege</taxon>
    </lineage>
</organism>
<feature type="domain" description="Ubiquitin-like" evidence="3">
    <location>
        <begin position="2"/>
        <end position="78"/>
    </location>
</feature>
<gene>
    <name evidence="5" type="ORF">ABMA27_015095</name>
    <name evidence="4" type="ORF">ABMA28_015369</name>
</gene>
<dbReference type="PROSITE" id="PS50053">
    <property type="entry name" value="UBIQUITIN_2"/>
    <property type="match status" value="1"/>
</dbReference>
<evidence type="ECO:0000256" key="2">
    <source>
        <dbReference type="ARBA" id="ARBA00022490"/>
    </source>
</evidence>
<keyword evidence="6" id="KW-1185">Reference proteome</keyword>
<comment type="caution">
    <text evidence="4">The sequence shown here is derived from an EMBL/GenBank/DDBJ whole genome shotgun (WGS) entry which is preliminary data.</text>
</comment>
<reference evidence="6 7" key="1">
    <citation type="submission" date="2024-06" db="EMBL/GenBank/DDBJ databases">
        <title>A chromosome-level genome assembly of beet webworm, Loxostege sticticalis.</title>
        <authorList>
            <person name="Zhang Y."/>
        </authorList>
    </citation>
    <scope>NUCLEOTIDE SEQUENCE [LARGE SCALE GENOMIC DNA]</scope>
    <source>
        <strain evidence="5">AQ026</strain>
        <strain evidence="4">AQ028</strain>
        <tissue evidence="4">Male pupae</tissue>
        <tissue evidence="5">Whole body</tissue>
    </source>
</reference>
<evidence type="ECO:0000313" key="7">
    <source>
        <dbReference type="Proteomes" id="UP001549921"/>
    </source>
</evidence>
<dbReference type="InterPro" id="IPR047154">
    <property type="entry name" value="UBL4A-like"/>
</dbReference>
<dbReference type="EMBL" id="JBEUOH010000007">
    <property type="protein sequence ID" value="KAL0891831.1"/>
    <property type="molecule type" value="Genomic_DNA"/>
</dbReference>
<dbReference type="PANTHER" id="PTHR46555">
    <property type="entry name" value="UBIQUITIN-LIKE PROTEIN 4A"/>
    <property type="match status" value="1"/>
</dbReference>
<dbReference type="Proteomes" id="UP001549921">
    <property type="component" value="Unassembled WGS sequence"/>
</dbReference>
<dbReference type="EMBL" id="JBEDNZ010000007">
    <property type="protein sequence ID" value="KAL0840045.1"/>
    <property type="molecule type" value="Genomic_DNA"/>
</dbReference>
<evidence type="ECO:0000313" key="5">
    <source>
        <dbReference type="EMBL" id="KAL0891831.1"/>
    </source>
</evidence>
<dbReference type="Gene3D" id="3.10.20.90">
    <property type="entry name" value="Phosphatidylinositol 3-kinase Catalytic Subunit, Chain A, domain 1"/>
    <property type="match status" value="1"/>
</dbReference>
<dbReference type="InterPro" id="IPR000626">
    <property type="entry name" value="Ubiquitin-like_dom"/>
</dbReference>
<evidence type="ECO:0000313" key="6">
    <source>
        <dbReference type="Proteomes" id="UP001549920"/>
    </source>
</evidence>
<dbReference type="PROSITE" id="PS00299">
    <property type="entry name" value="UBIQUITIN_1"/>
    <property type="match status" value="1"/>
</dbReference>
<dbReference type="GO" id="GO:0005829">
    <property type="term" value="C:cytosol"/>
    <property type="evidence" value="ECO:0007669"/>
    <property type="project" value="UniProtKB-SubCell"/>
</dbReference>
<keyword evidence="2" id="KW-0963">Cytoplasm</keyword>
<name>A0ABD0TCX7_LOXSC</name>
<dbReference type="SMART" id="SM00213">
    <property type="entry name" value="UBQ"/>
    <property type="match status" value="1"/>
</dbReference>
<dbReference type="PANTHER" id="PTHR46555:SF1">
    <property type="entry name" value="UBIQUITIN-LIKE PROTEIN 4A"/>
    <property type="match status" value="1"/>
</dbReference>